<keyword evidence="1" id="KW-0472">Membrane</keyword>
<gene>
    <name evidence="2" type="ORF">BCR23_01235</name>
</gene>
<feature type="transmembrane region" description="Helical" evidence="1">
    <location>
        <begin position="6"/>
        <end position="22"/>
    </location>
</feature>
<name>A0A1E5H379_9ENTE</name>
<dbReference type="EMBL" id="MIKB01000001">
    <property type="protein sequence ID" value="OEG19342.1"/>
    <property type="molecule type" value="Genomic_DNA"/>
</dbReference>
<feature type="transmembrane region" description="Helical" evidence="1">
    <location>
        <begin position="34"/>
        <end position="59"/>
    </location>
</feature>
<keyword evidence="1" id="KW-1133">Transmembrane helix</keyword>
<dbReference type="AlphaFoldDB" id="A0A1E5H379"/>
<comment type="caution">
    <text evidence="2">The sequence shown here is derived from an EMBL/GenBank/DDBJ whole genome shotgun (WGS) entry which is preliminary data.</text>
</comment>
<evidence type="ECO:0000313" key="3">
    <source>
        <dbReference type="Proteomes" id="UP000094764"/>
    </source>
</evidence>
<organism evidence="2 3">
    <name type="scientific">Enterococcus quebecensis</name>
    <dbReference type="NCBI Taxonomy" id="903983"/>
    <lineage>
        <taxon>Bacteria</taxon>
        <taxon>Bacillati</taxon>
        <taxon>Bacillota</taxon>
        <taxon>Bacilli</taxon>
        <taxon>Lactobacillales</taxon>
        <taxon>Enterococcaceae</taxon>
        <taxon>Enterococcus</taxon>
    </lineage>
</organism>
<sequence>MLGLILLTLTLLMLVECVLIYFNKNSNNKKIRKIALILIWINGLSIICFLLPVITFVILNK</sequence>
<proteinExistence type="predicted"/>
<evidence type="ECO:0000256" key="1">
    <source>
        <dbReference type="SAM" id="Phobius"/>
    </source>
</evidence>
<keyword evidence="1" id="KW-0812">Transmembrane</keyword>
<dbReference type="Proteomes" id="UP000094764">
    <property type="component" value="Unassembled WGS sequence"/>
</dbReference>
<evidence type="ECO:0000313" key="2">
    <source>
        <dbReference type="EMBL" id="OEG19342.1"/>
    </source>
</evidence>
<accession>A0A1E5H379</accession>
<keyword evidence="3" id="KW-1185">Reference proteome</keyword>
<protein>
    <submittedName>
        <fullName evidence="2">Uncharacterized protein</fullName>
    </submittedName>
</protein>
<reference evidence="3" key="1">
    <citation type="submission" date="2016-09" db="EMBL/GenBank/DDBJ databases">
        <authorList>
            <person name="Gulvik C.A."/>
        </authorList>
    </citation>
    <scope>NUCLEOTIDE SEQUENCE [LARGE SCALE GENOMIC DNA]</scope>
    <source>
        <strain evidence="3">LMG 26306</strain>
    </source>
</reference>